<dbReference type="InterPro" id="IPR005018">
    <property type="entry name" value="DOMON_domain"/>
</dbReference>
<feature type="compositionally biased region" description="Acidic residues" evidence="5">
    <location>
        <begin position="202"/>
        <end position="213"/>
    </location>
</feature>
<feature type="compositionally biased region" description="Polar residues" evidence="5">
    <location>
        <begin position="184"/>
        <end position="195"/>
    </location>
</feature>
<accession>A0A1U8ALM3</accession>
<dbReference type="RefSeq" id="XP_010268249.1">
    <property type="nucleotide sequence ID" value="XM_010269947.2"/>
</dbReference>
<evidence type="ECO:0000256" key="7">
    <source>
        <dbReference type="SAM" id="SignalP"/>
    </source>
</evidence>
<keyword evidence="9" id="KW-1185">Reference proteome</keyword>
<comment type="subcellular location">
    <subcellularLocation>
        <location evidence="1">Membrane</location>
    </subcellularLocation>
</comment>
<feature type="domain" description="DOMON" evidence="8">
    <location>
        <begin position="54"/>
        <end position="163"/>
    </location>
</feature>
<keyword evidence="2" id="KW-0813">Transport</keyword>
<name>A0A1U8ALM3_NELNU</name>
<feature type="transmembrane region" description="Helical" evidence="6">
    <location>
        <begin position="240"/>
        <end position="258"/>
    </location>
</feature>
<evidence type="ECO:0000256" key="1">
    <source>
        <dbReference type="ARBA" id="ARBA00004370"/>
    </source>
</evidence>
<dbReference type="eggNOG" id="KOG4293">
    <property type="taxonomic scope" value="Eukaryota"/>
</dbReference>
<evidence type="ECO:0000313" key="9">
    <source>
        <dbReference type="Proteomes" id="UP000189703"/>
    </source>
</evidence>
<evidence type="ECO:0000256" key="4">
    <source>
        <dbReference type="ARBA" id="ARBA00023136"/>
    </source>
</evidence>
<evidence type="ECO:0000256" key="6">
    <source>
        <dbReference type="SAM" id="Phobius"/>
    </source>
</evidence>
<dbReference type="InParanoid" id="A0A1U8ALM3"/>
<dbReference type="PANTHER" id="PTHR23130:SF171">
    <property type="entry name" value="OS01G0895300 PROTEIN"/>
    <property type="match status" value="1"/>
</dbReference>
<dbReference type="GeneID" id="104605262"/>
<keyword evidence="6" id="KW-0812">Transmembrane</keyword>
<evidence type="ECO:0000256" key="2">
    <source>
        <dbReference type="ARBA" id="ARBA00022448"/>
    </source>
</evidence>
<reference evidence="10" key="1">
    <citation type="submission" date="2025-08" db="UniProtKB">
        <authorList>
            <consortium name="RefSeq"/>
        </authorList>
    </citation>
    <scope>IDENTIFICATION</scope>
</reference>
<feature type="signal peptide" evidence="7">
    <location>
        <begin position="1"/>
        <end position="24"/>
    </location>
</feature>
<evidence type="ECO:0000313" key="10">
    <source>
        <dbReference type="RefSeq" id="XP_010268249.1"/>
    </source>
</evidence>
<feature type="chain" id="PRO_5010573883" evidence="7">
    <location>
        <begin position="25"/>
        <end position="260"/>
    </location>
</feature>
<dbReference type="SMART" id="SM00664">
    <property type="entry name" value="DoH"/>
    <property type="match status" value="1"/>
</dbReference>
<keyword evidence="3 7" id="KW-0732">Signal</keyword>
<organism evidence="9 10">
    <name type="scientific">Nelumbo nucifera</name>
    <name type="common">Sacred lotus</name>
    <dbReference type="NCBI Taxonomy" id="4432"/>
    <lineage>
        <taxon>Eukaryota</taxon>
        <taxon>Viridiplantae</taxon>
        <taxon>Streptophyta</taxon>
        <taxon>Embryophyta</taxon>
        <taxon>Tracheophyta</taxon>
        <taxon>Spermatophyta</taxon>
        <taxon>Magnoliopsida</taxon>
        <taxon>Proteales</taxon>
        <taxon>Nelumbonaceae</taxon>
        <taxon>Nelumbo</taxon>
    </lineage>
</organism>
<evidence type="ECO:0000256" key="3">
    <source>
        <dbReference type="ARBA" id="ARBA00022729"/>
    </source>
</evidence>
<dbReference type="PROSITE" id="PS50836">
    <property type="entry name" value="DOMON"/>
    <property type="match status" value="1"/>
</dbReference>
<feature type="region of interest" description="Disordered" evidence="5">
    <location>
        <begin position="184"/>
        <end position="231"/>
    </location>
</feature>
<dbReference type="CDD" id="cd09631">
    <property type="entry name" value="DOMON_DOH"/>
    <property type="match status" value="1"/>
</dbReference>
<dbReference type="AlphaFoldDB" id="A0A1U8ALM3"/>
<dbReference type="OrthoDB" id="19261at2759"/>
<dbReference type="PANTHER" id="PTHR23130">
    <property type="entry name" value="CYTOCHROME B561 AND DOMON DOMAIN-CONTAINING PROTEIN"/>
    <property type="match status" value="1"/>
</dbReference>
<proteinExistence type="predicted"/>
<dbReference type="STRING" id="4432.A0A1U8ALM3"/>
<evidence type="ECO:0000256" key="5">
    <source>
        <dbReference type="SAM" id="MobiDB-lite"/>
    </source>
</evidence>
<gene>
    <name evidence="10" type="primary">LOC104605262</name>
</gene>
<dbReference type="Proteomes" id="UP000189703">
    <property type="component" value="Unplaced"/>
</dbReference>
<evidence type="ECO:0000259" key="8">
    <source>
        <dbReference type="PROSITE" id="PS50836"/>
    </source>
</evidence>
<keyword evidence="6" id="KW-1133">Transmembrane helix</keyword>
<dbReference type="InterPro" id="IPR045266">
    <property type="entry name" value="DOH_DOMON"/>
</dbReference>
<dbReference type="OMA" id="WTKCSLV"/>
<dbReference type="Pfam" id="PF03351">
    <property type="entry name" value="DOMON"/>
    <property type="match status" value="1"/>
</dbReference>
<dbReference type="GO" id="GO:0016020">
    <property type="term" value="C:membrane"/>
    <property type="evidence" value="ECO:0007669"/>
    <property type="project" value="UniProtKB-SubCell"/>
</dbReference>
<sequence>MEKKTSLAATFFICFLGFSAFVNSQSDSCTSKLTLTGIPFATTSLTCQSVWTSQDFILRYQQSGSVWNLILSTPNTNAYVAIGFSPDGRMVGSSSIVGWVPSGGKGVIKQYYLGGLDSQSCQPDKGSLKVSNMTIVSQSSRLYLAFQLNTNQPPQSNLIYAVGPKSSLPSSPDYLMAQHQSKTSTTLNFATGQSTSKGNGSDSEDNDDSESSEGSERSDGSSKSSTSLSSSSGLRNTYEVVQILGLGILMFINGFLFTSP</sequence>
<keyword evidence="4 6" id="KW-0472">Membrane</keyword>
<dbReference type="KEGG" id="nnu:104605262"/>
<protein>
    <submittedName>
        <fullName evidence="10">Cytochrome b561 and DOMON domain-containing protein At3g07570-like</fullName>
    </submittedName>
</protein>
<feature type="compositionally biased region" description="Low complexity" evidence="5">
    <location>
        <begin position="221"/>
        <end position="231"/>
    </location>
</feature>